<evidence type="ECO:0000313" key="2">
    <source>
        <dbReference type="EMBL" id="KAH0598901.1"/>
    </source>
</evidence>
<gene>
    <name evidence="2" type="ORF">MHUMG1_03013</name>
</gene>
<comment type="caution">
    <text evidence="2">The sequence shown here is derived from an EMBL/GenBank/DDBJ whole genome shotgun (WGS) entry which is preliminary data.</text>
</comment>
<evidence type="ECO:0000256" key="1">
    <source>
        <dbReference type="SAM" id="MobiDB-lite"/>
    </source>
</evidence>
<protein>
    <submittedName>
        <fullName evidence="2">Uncharacterized protein</fullName>
    </submittedName>
</protein>
<feature type="region of interest" description="Disordered" evidence="1">
    <location>
        <begin position="85"/>
        <end position="104"/>
    </location>
</feature>
<evidence type="ECO:0000313" key="3">
    <source>
        <dbReference type="Proteomes" id="UP000764110"/>
    </source>
</evidence>
<sequence>MRAVRFSFSNRRGDGVLKLGQAFLLDPLLCRRPMFRVHVVRLLHDGRNQSGLQYSAAQHNYRLSCSAALALVGGSMSFLLRRWRQNPPTPTAQPQPSLAFAPGAEFGSGPAHGYPGSIAKQEAADMTGSNSNAGLYASSPSSPAPAPVYSPGCMDRRIVPQPPFQAQQVWYPFPVQEVPTTRAER</sequence>
<reference evidence="2 3" key="1">
    <citation type="submission" date="2020-07" db="EMBL/GenBank/DDBJ databases">
        <title>Metarhizium humberi genome.</title>
        <authorList>
            <person name="Lysoe E."/>
        </authorList>
    </citation>
    <scope>NUCLEOTIDE SEQUENCE [LARGE SCALE GENOMIC DNA]</scope>
    <source>
        <strain evidence="2 3">ESALQ1638</strain>
    </source>
</reference>
<name>A0A9P8MCF0_9HYPO</name>
<keyword evidence="3" id="KW-1185">Reference proteome</keyword>
<accession>A0A9P8MCF0</accession>
<proteinExistence type="predicted"/>
<dbReference type="AlphaFoldDB" id="A0A9P8MCF0"/>
<organism evidence="2 3">
    <name type="scientific">Metarhizium humberi</name>
    <dbReference type="NCBI Taxonomy" id="2596975"/>
    <lineage>
        <taxon>Eukaryota</taxon>
        <taxon>Fungi</taxon>
        <taxon>Dikarya</taxon>
        <taxon>Ascomycota</taxon>
        <taxon>Pezizomycotina</taxon>
        <taxon>Sordariomycetes</taxon>
        <taxon>Hypocreomycetidae</taxon>
        <taxon>Hypocreales</taxon>
        <taxon>Clavicipitaceae</taxon>
        <taxon>Metarhizium</taxon>
    </lineage>
</organism>
<dbReference type="EMBL" id="JACEFI010000004">
    <property type="protein sequence ID" value="KAH0598901.1"/>
    <property type="molecule type" value="Genomic_DNA"/>
</dbReference>
<dbReference type="Proteomes" id="UP000764110">
    <property type="component" value="Unassembled WGS sequence"/>
</dbReference>